<accession>A0A0G1L3T9</accession>
<organism evidence="3 4">
    <name type="scientific">Candidatus Jorgensenbacteria bacterium GW2011_GWA2_45_13</name>
    <dbReference type="NCBI Taxonomy" id="1618662"/>
    <lineage>
        <taxon>Bacteria</taxon>
        <taxon>Candidatus Joergenseniibacteriota</taxon>
    </lineage>
</organism>
<evidence type="ECO:0000313" key="4">
    <source>
        <dbReference type="Proteomes" id="UP000033966"/>
    </source>
</evidence>
<sequence>MKNKITFGFVVVVLFGTLFPVVSFASLFPVVGGCQMATPDSYNAYNATLSDLNAVIWCLAGKIENLQTQIAKLEGVNSESSTPTPIPLPTPKPNSTPFTLPASSNPLPPTTSTPVNSGTSSNSQQFYGPIPPKACVSYTAYGACIESNATNNTSSGGNVVSPVVPKPVPTPTAPSIGSVSPLGSSIILQGNSGSAVQVIQSILKAEGSYSFPSITGYFGTVTEDAVKAFQSRNGLQATGLVDRLTLQKLKSVAGSDVPQVSRIWELFHFHGAR</sequence>
<reference evidence="3 4" key="1">
    <citation type="journal article" date="2015" name="Nature">
        <title>rRNA introns, odd ribosomes, and small enigmatic genomes across a large radiation of phyla.</title>
        <authorList>
            <person name="Brown C.T."/>
            <person name="Hug L.A."/>
            <person name="Thomas B.C."/>
            <person name="Sharon I."/>
            <person name="Castelle C.J."/>
            <person name="Singh A."/>
            <person name="Wilkins M.J."/>
            <person name="Williams K.H."/>
            <person name="Banfield J.F."/>
        </authorList>
    </citation>
    <scope>NUCLEOTIDE SEQUENCE [LARGE SCALE GENOMIC DNA]</scope>
</reference>
<dbReference type="Pfam" id="PF01471">
    <property type="entry name" value="PG_binding_1"/>
    <property type="match status" value="1"/>
</dbReference>
<dbReference type="SUPFAM" id="SSF47090">
    <property type="entry name" value="PGBD-like"/>
    <property type="match status" value="1"/>
</dbReference>
<gene>
    <name evidence="3" type="ORF">UW92_C0033G0011</name>
</gene>
<evidence type="ECO:0000313" key="3">
    <source>
        <dbReference type="EMBL" id="KKT90596.1"/>
    </source>
</evidence>
<feature type="compositionally biased region" description="Low complexity" evidence="1">
    <location>
        <begin position="95"/>
        <end position="105"/>
    </location>
</feature>
<dbReference type="Gene3D" id="1.10.101.10">
    <property type="entry name" value="PGBD-like superfamily/PGBD"/>
    <property type="match status" value="1"/>
</dbReference>
<feature type="region of interest" description="Disordered" evidence="1">
    <location>
        <begin position="75"/>
        <end position="124"/>
    </location>
</feature>
<feature type="domain" description="Peptidoglycan binding-like" evidence="2">
    <location>
        <begin position="192"/>
        <end position="249"/>
    </location>
</feature>
<comment type="caution">
    <text evidence="3">The sequence shown here is derived from an EMBL/GenBank/DDBJ whole genome shotgun (WGS) entry which is preliminary data.</text>
</comment>
<dbReference type="InterPro" id="IPR002477">
    <property type="entry name" value="Peptidoglycan-bd-like"/>
</dbReference>
<name>A0A0G1L3T9_9BACT</name>
<dbReference type="EMBL" id="LCKF01000033">
    <property type="protein sequence ID" value="KKT90596.1"/>
    <property type="molecule type" value="Genomic_DNA"/>
</dbReference>
<evidence type="ECO:0000259" key="2">
    <source>
        <dbReference type="Pfam" id="PF01471"/>
    </source>
</evidence>
<dbReference type="InterPro" id="IPR036366">
    <property type="entry name" value="PGBDSf"/>
</dbReference>
<dbReference type="InterPro" id="IPR036365">
    <property type="entry name" value="PGBD-like_sf"/>
</dbReference>
<dbReference type="AlphaFoldDB" id="A0A0G1L3T9"/>
<dbReference type="PROSITE" id="PS51257">
    <property type="entry name" value="PROKAR_LIPOPROTEIN"/>
    <property type="match status" value="1"/>
</dbReference>
<evidence type="ECO:0000256" key="1">
    <source>
        <dbReference type="SAM" id="MobiDB-lite"/>
    </source>
</evidence>
<feature type="compositionally biased region" description="Pro residues" evidence="1">
    <location>
        <begin position="84"/>
        <end position="94"/>
    </location>
</feature>
<protein>
    <submittedName>
        <fullName evidence="3">Cell wall lytic activity</fullName>
    </submittedName>
</protein>
<dbReference type="Proteomes" id="UP000033966">
    <property type="component" value="Unassembled WGS sequence"/>
</dbReference>
<proteinExistence type="predicted"/>